<proteinExistence type="inferred from homology"/>
<feature type="region of interest" description="Disordered" evidence="9">
    <location>
        <begin position="527"/>
        <end position="552"/>
    </location>
</feature>
<dbReference type="OrthoDB" id="5877963at2759"/>
<comment type="caution">
    <text evidence="10">The sequence shown here is derived from an EMBL/GenBank/DDBJ whole genome shotgun (WGS) entry which is preliminary data.</text>
</comment>
<dbReference type="Pfam" id="PF00375">
    <property type="entry name" value="SDF"/>
    <property type="match status" value="1"/>
</dbReference>
<feature type="compositionally biased region" description="Polar residues" evidence="9">
    <location>
        <begin position="542"/>
        <end position="552"/>
    </location>
</feature>
<comment type="subcellular location">
    <subcellularLocation>
        <location evidence="1">Cell membrane</location>
        <topology evidence="1">Multi-pass membrane protein</topology>
    </subcellularLocation>
    <subcellularLocation>
        <location evidence="8">Membrane</location>
        <topology evidence="8">Multi-pass membrane protein</topology>
    </subcellularLocation>
</comment>
<dbReference type="Gene3D" id="1.10.3860.10">
    <property type="entry name" value="Sodium:dicarboxylate symporter"/>
    <property type="match status" value="1"/>
</dbReference>
<dbReference type="GO" id="GO:0015293">
    <property type="term" value="F:symporter activity"/>
    <property type="evidence" value="ECO:0007669"/>
    <property type="project" value="UniProtKB-UniRule"/>
</dbReference>
<reference evidence="10 11" key="1">
    <citation type="submission" date="2020-12" db="EMBL/GenBank/DDBJ databases">
        <title>Metabolic potential, ecology and presence of endohyphal bacteria is reflected in genomic diversity of Mucoromycotina.</title>
        <authorList>
            <person name="Muszewska A."/>
            <person name="Okrasinska A."/>
            <person name="Steczkiewicz K."/>
            <person name="Drgas O."/>
            <person name="Orlowska M."/>
            <person name="Perlinska-Lenart U."/>
            <person name="Aleksandrzak-Piekarczyk T."/>
            <person name="Szatraj K."/>
            <person name="Zielenkiewicz U."/>
            <person name="Pilsyk S."/>
            <person name="Malc E."/>
            <person name="Mieczkowski P."/>
            <person name="Kruszewska J.S."/>
            <person name="Biernat P."/>
            <person name="Pawlowska J."/>
        </authorList>
    </citation>
    <scope>NUCLEOTIDE SEQUENCE [LARGE SCALE GENOMIC DNA]</scope>
    <source>
        <strain evidence="10 11">CBS 142.35</strain>
    </source>
</reference>
<organism evidence="10 11">
    <name type="scientific">Circinella minor</name>
    <dbReference type="NCBI Taxonomy" id="1195481"/>
    <lineage>
        <taxon>Eukaryota</taxon>
        <taxon>Fungi</taxon>
        <taxon>Fungi incertae sedis</taxon>
        <taxon>Mucoromycota</taxon>
        <taxon>Mucoromycotina</taxon>
        <taxon>Mucoromycetes</taxon>
        <taxon>Mucorales</taxon>
        <taxon>Lichtheimiaceae</taxon>
        <taxon>Circinella</taxon>
    </lineage>
</organism>
<keyword evidence="4 8" id="KW-0812">Transmembrane</keyword>
<feature type="transmembrane region" description="Helical" evidence="8">
    <location>
        <begin position="245"/>
        <end position="271"/>
    </location>
</feature>
<feature type="transmembrane region" description="Helical" evidence="8">
    <location>
        <begin position="134"/>
        <end position="160"/>
    </location>
</feature>
<dbReference type="FunFam" id="1.10.3860.10:FF:000001">
    <property type="entry name" value="C4-dicarboxylate transport protein"/>
    <property type="match status" value="1"/>
</dbReference>
<name>A0A8H7RU93_9FUNG</name>
<accession>A0A8H7RU93</accession>
<dbReference type="AlphaFoldDB" id="A0A8H7RU93"/>
<feature type="non-terminal residue" evidence="10">
    <location>
        <position position="1"/>
    </location>
</feature>
<keyword evidence="7 8" id="KW-0472">Membrane</keyword>
<dbReference type="PRINTS" id="PR00173">
    <property type="entry name" value="EDTRNSPORT"/>
</dbReference>
<dbReference type="GO" id="GO:0006835">
    <property type="term" value="P:dicarboxylic acid transport"/>
    <property type="evidence" value="ECO:0007669"/>
    <property type="project" value="TreeGrafter"/>
</dbReference>
<feature type="compositionally biased region" description="Basic and acidic residues" evidence="9">
    <location>
        <begin position="495"/>
        <end position="506"/>
    </location>
</feature>
<keyword evidence="11" id="KW-1185">Reference proteome</keyword>
<evidence type="ECO:0000256" key="8">
    <source>
        <dbReference type="RuleBase" id="RU361216"/>
    </source>
</evidence>
<keyword evidence="2 8" id="KW-0813">Transport</keyword>
<keyword evidence="5 8" id="KW-0769">Symport</keyword>
<evidence type="ECO:0000256" key="9">
    <source>
        <dbReference type="SAM" id="MobiDB-lite"/>
    </source>
</evidence>
<feature type="compositionally biased region" description="Basic and acidic residues" evidence="9">
    <location>
        <begin position="476"/>
        <end position="487"/>
    </location>
</feature>
<evidence type="ECO:0000256" key="2">
    <source>
        <dbReference type="ARBA" id="ARBA00022448"/>
    </source>
</evidence>
<sequence>MEKFKSAFANKFNKPSLTSKQPDLEVHEAKVDYPPWVKKLGRILLFIWNTFLWHPFQRVWRFLNKWTNLTFWIFAGIFVGILVGYFQPEFSQEIEPLGTAFIRMIKIIVVPLIFSTLVLGIAGHSEDITTVGKLAIKTIIYFEIVTTFALAVGLIMANLVKPGVGVILPGDSDNSDASELASKNSDITWHGEMFMIIPENFFAAAVEDQILGVVFCAAMFACAAIKADKKSRAVMLMICESLSQVIFKMVALIMNYAPIGIGASLAATVGANGIGVLGNLGKLIGALYASLVIFLVVILFPVMLLCRVPIIGFFKSIGQPWLIAFSTSSSESALPKAMERMREFGCPNSLVSFVIPTGYSFNLDGTTLHLALASIFCAQAGGMNLSVGTQLSIMGTLMLSSKGVAAVPRASLIVLAGTVAQYGLPIGAVTVIMGVDAIMDMGRTSINVLGNCLACCVMARMEGSFRGAEWKVEEQARRHKAAQDQDPGHVIPTTNDDKLSIDEKNSQHDIPTEVMVHDNKSDYIIEPYIDNTTTTHPHNNDRPSTSSSSDER</sequence>
<evidence type="ECO:0000256" key="6">
    <source>
        <dbReference type="ARBA" id="ARBA00022989"/>
    </source>
</evidence>
<feature type="transmembrane region" description="Helical" evidence="8">
    <location>
        <begin position="100"/>
        <end position="122"/>
    </location>
</feature>
<feature type="transmembrane region" description="Helical" evidence="8">
    <location>
        <begin position="69"/>
        <end position="88"/>
    </location>
</feature>
<evidence type="ECO:0000313" key="10">
    <source>
        <dbReference type="EMBL" id="KAG2217367.1"/>
    </source>
</evidence>
<protein>
    <recommendedName>
        <fullName evidence="8">Amino acid transporter</fullName>
    </recommendedName>
</protein>
<dbReference type="PANTHER" id="PTHR42865">
    <property type="entry name" value="PROTON/GLUTAMATE-ASPARTATE SYMPORTER"/>
    <property type="match status" value="1"/>
</dbReference>
<evidence type="ECO:0000256" key="1">
    <source>
        <dbReference type="ARBA" id="ARBA00004651"/>
    </source>
</evidence>
<dbReference type="EMBL" id="JAEPRB010000304">
    <property type="protein sequence ID" value="KAG2217367.1"/>
    <property type="molecule type" value="Genomic_DNA"/>
</dbReference>
<dbReference type="Proteomes" id="UP000646827">
    <property type="component" value="Unassembled WGS sequence"/>
</dbReference>
<evidence type="ECO:0000256" key="7">
    <source>
        <dbReference type="ARBA" id="ARBA00023136"/>
    </source>
</evidence>
<dbReference type="SUPFAM" id="SSF118215">
    <property type="entry name" value="Proton glutamate symport protein"/>
    <property type="match status" value="1"/>
</dbReference>
<comment type="similarity">
    <text evidence="8">Belongs to the dicarboxylate/amino acid:cation symporter (DAACS) (TC 2.A.23) family.</text>
</comment>
<evidence type="ECO:0000313" key="11">
    <source>
        <dbReference type="Proteomes" id="UP000646827"/>
    </source>
</evidence>
<keyword evidence="3" id="KW-1003">Cell membrane</keyword>
<dbReference type="PANTHER" id="PTHR42865:SF7">
    <property type="entry name" value="PROTON_GLUTAMATE-ASPARTATE SYMPORTER"/>
    <property type="match status" value="1"/>
</dbReference>
<gene>
    <name evidence="10" type="ORF">INT45_012237</name>
</gene>
<feature type="transmembrane region" description="Helical" evidence="8">
    <location>
        <begin position="201"/>
        <end position="225"/>
    </location>
</feature>
<dbReference type="InterPro" id="IPR036458">
    <property type="entry name" value="Na:dicarbo_symporter_sf"/>
</dbReference>
<feature type="region of interest" description="Disordered" evidence="9">
    <location>
        <begin position="476"/>
        <end position="506"/>
    </location>
</feature>
<dbReference type="InterPro" id="IPR001991">
    <property type="entry name" value="Na-dicarboxylate_symporter"/>
</dbReference>
<evidence type="ECO:0000256" key="3">
    <source>
        <dbReference type="ARBA" id="ARBA00022475"/>
    </source>
</evidence>
<evidence type="ECO:0000256" key="4">
    <source>
        <dbReference type="ARBA" id="ARBA00022692"/>
    </source>
</evidence>
<keyword evidence="6 8" id="KW-1133">Transmembrane helix</keyword>
<feature type="transmembrane region" description="Helical" evidence="8">
    <location>
        <begin position="283"/>
        <end position="306"/>
    </location>
</feature>
<dbReference type="GO" id="GO:0005886">
    <property type="term" value="C:plasma membrane"/>
    <property type="evidence" value="ECO:0007669"/>
    <property type="project" value="UniProtKB-SubCell"/>
</dbReference>
<evidence type="ECO:0000256" key="5">
    <source>
        <dbReference type="ARBA" id="ARBA00022847"/>
    </source>
</evidence>